<evidence type="ECO:0000313" key="2">
    <source>
        <dbReference type="Proteomes" id="UP000187425"/>
    </source>
</evidence>
<dbReference type="AlphaFoldDB" id="A0A1R0Z7Y6"/>
<sequence>MLLDGRVELELFFSVFHVNLLDHGVEQRLLRLGRGFLQQIVELCQRLPDLRKGNGLRHAVLQFALDLVPPGQQPLMTVFQLAE</sequence>
<comment type="caution">
    <text evidence="1">The sequence shown here is derived from an EMBL/GenBank/DDBJ whole genome shotgun (WGS) entry which is preliminary data.</text>
</comment>
<name>A0A1R0Z7Y6_9BACL</name>
<organism evidence="1 2">
    <name type="scientific">Paenibacillus odorifer</name>
    <dbReference type="NCBI Taxonomy" id="189426"/>
    <lineage>
        <taxon>Bacteria</taxon>
        <taxon>Bacillati</taxon>
        <taxon>Bacillota</taxon>
        <taxon>Bacilli</taxon>
        <taxon>Bacillales</taxon>
        <taxon>Paenibacillaceae</taxon>
        <taxon>Paenibacillus</taxon>
    </lineage>
</organism>
<protein>
    <submittedName>
        <fullName evidence="1">Uncharacterized protein</fullName>
    </submittedName>
</protein>
<reference evidence="1 2" key="1">
    <citation type="submission" date="2016-11" db="EMBL/GenBank/DDBJ databases">
        <title>Paenibacillus species isolates.</title>
        <authorList>
            <person name="Beno S.M."/>
        </authorList>
    </citation>
    <scope>NUCLEOTIDE SEQUENCE [LARGE SCALE GENOMIC DNA]</scope>
    <source>
        <strain evidence="1 2">FSL H7-0443</strain>
    </source>
</reference>
<accession>A0A1R0Z7Y6</accession>
<dbReference type="Proteomes" id="UP000187425">
    <property type="component" value="Unassembled WGS sequence"/>
</dbReference>
<evidence type="ECO:0000313" key="1">
    <source>
        <dbReference type="EMBL" id="OME64301.1"/>
    </source>
</evidence>
<gene>
    <name evidence="1" type="ORF">BSK65_29025</name>
</gene>
<proteinExistence type="predicted"/>
<dbReference type="EMBL" id="MPTW01000032">
    <property type="protein sequence ID" value="OME64301.1"/>
    <property type="molecule type" value="Genomic_DNA"/>
</dbReference>